<keyword evidence="3" id="KW-1185">Reference proteome</keyword>
<feature type="region of interest" description="Disordered" evidence="1">
    <location>
        <begin position="51"/>
        <end position="73"/>
    </location>
</feature>
<reference evidence="2 3" key="1">
    <citation type="journal article" date="2019" name="Commun. Biol.">
        <title>The bagworm genome reveals a unique fibroin gene that provides high tensile strength.</title>
        <authorList>
            <person name="Kono N."/>
            <person name="Nakamura H."/>
            <person name="Ohtoshi R."/>
            <person name="Tomita M."/>
            <person name="Numata K."/>
            <person name="Arakawa K."/>
        </authorList>
    </citation>
    <scope>NUCLEOTIDE SEQUENCE [LARGE SCALE GENOMIC DNA]</scope>
</reference>
<gene>
    <name evidence="2" type="ORF">EVAR_18386_1</name>
</gene>
<organism evidence="2 3">
    <name type="scientific">Eumeta variegata</name>
    <name type="common">Bagworm moth</name>
    <name type="synonym">Eumeta japonica</name>
    <dbReference type="NCBI Taxonomy" id="151549"/>
    <lineage>
        <taxon>Eukaryota</taxon>
        <taxon>Metazoa</taxon>
        <taxon>Ecdysozoa</taxon>
        <taxon>Arthropoda</taxon>
        <taxon>Hexapoda</taxon>
        <taxon>Insecta</taxon>
        <taxon>Pterygota</taxon>
        <taxon>Neoptera</taxon>
        <taxon>Endopterygota</taxon>
        <taxon>Lepidoptera</taxon>
        <taxon>Glossata</taxon>
        <taxon>Ditrysia</taxon>
        <taxon>Tineoidea</taxon>
        <taxon>Psychidae</taxon>
        <taxon>Oiketicinae</taxon>
        <taxon>Eumeta</taxon>
    </lineage>
</organism>
<sequence length="88" mass="10209">MKRLMDVSKDREMWKIRTTSKSIVFAYPPEKWTQGIMTTAVVFRRARPWPRRASATDHEAPRPVGQEDNTALGSRSRLRPGVFVYTVM</sequence>
<proteinExistence type="predicted"/>
<dbReference type="AlphaFoldDB" id="A0A4C1UV88"/>
<evidence type="ECO:0000256" key="1">
    <source>
        <dbReference type="SAM" id="MobiDB-lite"/>
    </source>
</evidence>
<dbReference type="Proteomes" id="UP000299102">
    <property type="component" value="Unassembled WGS sequence"/>
</dbReference>
<protein>
    <submittedName>
        <fullName evidence="2">Uncharacterized protein</fullName>
    </submittedName>
</protein>
<name>A0A4C1UV88_EUMVA</name>
<evidence type="ECO:0000313" key="3">
    <source>
        <dbReference type="Proteomes" id="UP000299102"/>
    </source>
</evidence>
<evidence type="ECO:0000313" key="2">
    <source>
        <dbReference type="EMBL" id="GBP29906.1"/>
    </source>
</evidence>
<accession>A0A4C1UV88</accession>
<dbReference type="EMBL" id="BGZK01000226">
    <property type="protein sequence ID" value="GBP29906.1"/>
    <property type="molecule type" value="Genomic_DNA"/>
</dbReference>
<comment type="caution">
    <text evidence="2">The sequence shown here is derived from an EMBL/GenBank/DDBJ whole genome shotgun (WGS) entry which is preliminary data.</text>
</comment>